<dbReference type="EMBL" id="JBCGBO010000007">
    <property type="protein sequence ID" value="KAK9188236.1"/>
    <property type="molecule type" value="Genomic_DNA"/>
</dbReference>
<name>A0AAP0LWK6_9ROSI</name>
<proteinExistence type="predicted"/>
<dbReference type="AlphaFoldDB" id="A0AAP0LWK6"/>
<reference evidence="1 2" key="1">
    <citation type="submission" date="2024-05" db="EMBL/GenBank/DDBJ databases">
        <title>Haplotype-resolved chromosome-level genome assembly of Huyou (Citrus changshanensis).</title>
        <authorList>
            <person name="Miao C."/>
            <person name="Chen W."/>
            <person name="Wu Y."/>
            <person name="Wang L."/>
            <person name="Zhao S."/>
            <person name="Grierson D."/>
            <person name="Xu C."/>
            <person name="Chen K."/>
        </authorList>
    </citation>
    <scope>NUCLEOTIDE SEQUENCE [LARGE SCALE GENOMIC DNA]</scope>
    <source>
        <strain evidence="1">01-14</strain>
        <tissue evidence="1">Leaf</tissue>
    </source>
</reference>
<protein>
    <submittedName>
        <fullName evidence="1">Uncharacterized protein</fullName>
    </submittedName>
</protein>
<evidence type="ECO:0000313" key="1">
    <source>
        <dbReference type="EMBL" id="KAK9188236.1"/>
    </source>
</evidence>
<accession>A0AAP0LWK6</accession>
<dbReference type="Proteomes" id="UP001428341">
    <property type="component" value="Unassembled WGS sequence"/>
</dbReference>
<keyword evidence="2" id="KW-1185">Reference proteome</keyword>
<sequence>MIPTVKEFKGDIVIPTYNGESWKDFKFEKGSSRAVLGLEAVELGAFYGARMQRVA</sequence>
<evidence type="ECO:0000313" key="2">
    <source>
        <dbReference type="Proteomes" id="UP001428341"/>
    </source>
</evidence>
<comment type="caution">
    <text evidence="1">The sequence shown here is derived from an EMBL/GenBank/DDBJ whole genome shotgun (WGS) entry which is preliminary data.</text>
</comment>
<organism evidence="1 2">
    <name type="scientific">Citrus x changshan-huyou</name>
    <dbReference type="NCBI Taxonomy" id="2935761"/>
    <lineage>
        <taxon>Eukaryota</taxon>
        <taxon>Viridiplantae</taxon>
        <taxon>Streptophyta</taxon>
        <taxon>Embryophyta</taxon>
        <taxon>Tracheophyta</taxon>
        <taxon>Spermatophyta</taxon>
        <taxon>Magnoliopsida</taxon>
        <taxon>eudicotyledons</taxon>
        <taxon>Gunneridae</taxon>
        <taxon>Pentapetalae</taxon>
        <taxon>rosids</taxon>
        <taxon>malvids</taxon>
        <taxon>Sapindales</taxon>
        <taxon>Rutaceae</taxon>
        <taxon>Aurantioideae</taxon>
        <taxon>Citrus</taxon>
    </lineage>
</organism>
<gene>
    <name evidence="1" type="ORF">WN944_019637</name>
</gene>